<feature type="transmembrane region" description="Helical" evidence="7">
    <location>
        <begin position="413"/>
        <end position="435"/>
    </location>
</feature>
<gene>
    <name evidence="9" type="ORF">PO878_03725</name>
</gene>
<organism evidence="9 10">
    <name type="scientific">Iamia majanohamensis</name>
    <dbReference type="NCBI Taxonomy" id="467976"/>
    <lineage>
        <taxon>Bacteria</taxon>
        <taxon>Bacillati</taxon>
        <taxon>Actinomycetota</taxon>
        <taxon>Acidimicrobiia</taxon>
        <taxon>Acidimicrobiales</taxon>
        <taxon>Iamiaceae</taxon>
        <taxon>Iamia</taxon>
    </lineage>
</organism>
<dbReference type="PANTHER" id="PTHR42718">
    <property type="entry name" value="MAJOR FACILITATOR SUPERFAMILY MULTIDRUG TRANSPORTER MFSC"/>
    <property type="match status" value="1"/>
</dbReference>
<feature type="transmembrane region" description="Helical" evidence="7">
    <location>
        <begin position="41"/>
        <end position="60"/>
    </location>
</feature>
<reference evidence="9" key="1">
    <citation type="submission" date="2023-01" db="EMBL/GenBank/DDBJ databases">
        <title>The diversity of Class Acidimicrobiia in South China Sea sediment environments and the proposal of Iamia marina sp. nov., a novel species of the genus Iamia.</title>
        <authorList>
            <person name="He Y."/>
            <person name="Tian X."/>
        </authorList>
    </citation>
    <scope>NUCLEOTIDE SEQUENCE</scope>
    <source>
        <strain evidence="9">DSM 19957</strain>
    </source>
</reference>
<sequence>MGRWKALLVLGIAQFLMVLDSAVMNVSISTLVEDFDTDVTVIQGVITMYALVMAAFMVTGGKVGDLLGRRRAFVVGMVVYGCGSALTAVAPTVGALALGWSVLEGLGAALVMPALAALVAGNYEGRDRATAYAVIGGLAGAGVAVGPLLGGWVTTNLTWRLVFAGEVVLVVVALLLTGWIRDVGRAEPRPHIDGVGIVLSASGLAVAVYGVLQSATWGWLAPRSAPFEVLGFAPTPFVIGAGLALLWAFAAWQRRREGQGRDPLVRMALLVVPPLRAGLTTQLAQTLILLGFFFAIPLYLQVVQGLDAFETGIRLLPVSVTMLLASLSGPLLSRWASPRTVVRLGLGTLVAGGALLLGTIDPVLDDGAFAVAMAVIGTGNGLIVSQLGNVLQSSVDDQARSEVGGLQYTAQQLGAAIGTAFIGAVAIGALASAFLGNVEASALSAATEDRVTVQIEAGVGYVPVEAVEQAATDAALPPDEVDELVEDYADAQLGGLRAGVLAGVAVALVALGSTPHLPSRRPRPEAEEAPAGAGATSP</sequence>
<dbReference type="RefSeq" id="WP_272737351.1">
    <property type="nucleotide sequence ID" value="NZ_CP116942.1"/>
</dbReference>
<feature type="compositionally biased region" description="Low complexity" evidence="6">
    <location>
        <begin position="529"/>
        <end position="538"/>
    </location>
</feature>
<evidence type="ECO:0000259" key="8">
    <source>
        <dbReference type="PROSITE" id="PS50850"/>
    </source>
</evidence>
<feature type="transmembrane region" description="Helical" evidence="7">
    <location>
        <begin position="159"/>
        <end position="180"/>
    </location>
</feature>
<dbReference type="Gene3D" id="1.20.1250.20">
    <property type="entry name" value="MFS general substrate transporter like domains"/>
    <property type="match status" value="2"/>
</dbReference>
<comment type="subcellular location">
    <subcellularLocation>
        <location evidence="1">Cell membrane</location>
        <topology evidence="1">Multi-pass membrane protein</topology>
    </subcellularLocation>
</comment>
<dbReference type="CDD" id="cd17321">
    <property type="entry name" value="MFS_MMR_MDR_like"/>
    <property type="match status" value="1"/>
</dbReference>
<evidence type="ECO:0000256" key="5">
    <source>
        <dbReference type="ARBA" id="ARBA00023136"/>
    </source>
</evidence>
<feature type="transmembrane region" description="Helical" evidence="7">
    <location>
        <begin position="97"/>
        <end position="119"/>
    </location>
</feature>
<dbReference type="GO" id="GO:0022857">
    <property type="term" value="F:transmembrane transporter activity"/>
    <property type="evidence" value="ECO:0007669"/>
    <property type="project" value="InterPro"/>
</dbReference>
<evidence type="ECO:0000256" key="2">
    <source>
        <dbReference type="ARBA" id="ARBA00022448"/>
    </source>
</evidence>
<dbReference type="PANTHER" id="PTHR42718:SF9">
    <property type="entry name" value="MAJOR FACILITATOR SUPERFAMILY MULTIDRUG TRANSPORTER MFSC"/>
    <property type="match status" value="1"/>
</dbReference>
<dbReference type="KEGG" id="ima:PO878_03725"/>
<dbReference type="InterPro" id="IPR036259">
    <property type="entry name" value="MFS_trans_sf"/>
</dbReference>
<feature type="transmembrane region" description="Helical" evidence="7">
    <location>
        <begin position="232"/>
        <end position="252"/>
    </location>
</feature>
<dbReference type="InterPro" id="IPR011701">
    <property type="entry name" value="MFS"/>
</dbReference>
<feature type="transmembrane region" description="Helical" evidence="7">
    <location>
        <begin position="192"/>
        <end position="212"/>
    </location>
</feature>
<keyword evidence="5 7" id="KW-0472">Membrane</keyword>
<dbReference type="Proteomes" id="UP001216390">
    <property type="component" value="Chromosome"/>
</dbReference>
<keyword evidence="4 7" id="KW-1133">Transmembrane helix</keyword>
<evidence type="ECO:0000256" key="3">
    <source>
        <dbReference type="ARBA" id="ARBA00022692"/>
    </source>
</evidence>
<feature type="transmembrane region" description="Helical" evidence="7">
    <location>
        <begin position="312"/>
        <end position="332"/>
    </location>
</feature>
<name>A0AAE9YFZ4_9ACTN</name>
<feature type="transmembrane region" description="Helical" evidence="7">
    <location>
        <begin position="283"/>
        <end position="300"/>
    </location>
</feature>
<keyword evidence="2" id="KW-0813">Transport</keyword>
<accession>A0AAE9YFZ4</accession>
<feature type="transmembrane region" description="Helical" evidence="7">
    <location>
        <begin position="370"/>
        <end position="392"/>
    </location>
</feature>
<feature type="domain" description="Major facilitator superfamily (MFS) profile" evidence="8">
    <location>
        <begin position="6"/>
        <end position="456"/>
    </location>
</feature>
<feature type="transmembrane region" description="Helical" evidence="7">
    <location>
        <begin position="494"/>
        <end position="513"/>
    </location>
</feature>
<dbReference type="SUPFAM" id="SSF103473">
    <property type="entry name" value="MFS general substrate transporter"/>
    <property type="match status" value="1"/>
</dbReference>
<evidence type="ECO:0000256" key="1">
    <source>
        <dbReference type="ARBA" id="ARBA00004651"/>
    </source>
</evidence>
<dbReference type="PRINTS" id="PR01036">
    <property type="entry name" value="TCRTETB"/>
</dbReference>
<feature type="transmembrane region" description="Helical" evidence="7">
    <location>
        <begin position="344"/>
        <end position="364"/>
    </location>
</feature>
<feature type="transmembrane region" description="Helical" evidence="7">
    <location>
        <begin position="72"/>
        <end position="91"/>
    </location>
</feature>
<dbReference type="PROSITE" id="PS50850">
    <property type="entry name" value="MFS"/>
    <property type="match status" value="1"/>
</dbReference>
<feature type="transmembrane region" description="Helical" evidence="7">
    <location>
        <begin position="131"/>
        <end position="153"/>
    </location>
</feature>
<evidence type="ECO:0000313" key="9">
    <source>
        <dbReference type="EMBL" id="WCO67832.1"/>
    </source>
</evidence>
<proteinExistence type="predicted"/>
<keyword evidence="10" id="KW-1185">Reference proteome</keyword>
<dbReference type="AlphaFoldDB" id="A0AAE9YFZ4"/>
<evidence type="ECO:0000313" key="10">
    <source>
        <dbReference type="Proteomes" id="UP001216390"/>
    </source>
</evidence>
<protein>
    <submittedName>
        <fullName evidence="9">MFS transporter</fullName>
    </submittedName>
</protein>
<evidence type="ECO:0000256" key="6">
    <source>
        <dbReference type="SAM" id="MobiDB-lite"/>
    </source>
</evidence>
<dbReference type="InterPro" id="IPR020846">
    <property type="entry name" value="MFS_dom"/>
</dbReference>
<evidence type="ECO:0000256" key="7">
    <source>
        <dbReference type="SAM" id="Phobius"/>
    </source>
</evidence>
<dbReference type="EMBL" id="CP116942">
    <property type="protein sequence ID" value="WCO67832.1"/>
    <property type="molecule type" value="Genomic_DNA"/>
</dbReference>
<keyword evidence="3 7" id="KW-0812">Transmembrane</keyword>
<dbReference type="Pfam" id="PF07690">
    <property type="entry name" value="MFS_1"/>
    <property type="match status" value="1"/>
</dbReference>
<feature type="region of interest" description="Disordered" evidence="6">
    <location>
        <begin position="514"/>
        <end position="538"/>
    </location>
</feature>
<dbReference type="GO" id="GO:0005886">
    <property type="term" value="C:plasma membrane"/>
    <property type="evidence" value="ECO:0007669"/>
    <property type="project" value="UniProtKB-SubCell"/>
</dbReference>
<evidence type="ECO:0000256" key="4">
    <source>
        <dbReference type="ARBA" id="ARBA00022989"/>
    </source>
</evidence>